<proteinExistence type="predicted"/>
<feature type="region of interest" description="Disordered" evidence="1">
    <location>
        <begin position="1"/>
        <end position="72"/>
    </location>
</feature>
<evidence type="ECO:0000256" key="1">
    <source>
        <dbReference type="SAM" id="MobiDB-lite"/>
    </source>
</evidence>
<gene>
    <name evidence="2" type="ORF">NM203_18505</name>
</gene>
<organism evidence="2 3">
    <name type="scientific">Mycolicibacterium arenosum</name>
    <dbReference type="NCBI Taxonomy" id="2952157"/>
    <lineage>
        <taxon>Bacteria</taxon>
        <taxon>Bacillati</taxon>
        <taxon>Actinomycetota</taxon>
        <taxon>Actinomycetes</taxon>
        <taxon>Mycobacteriales</taxon>
        <taxon>Mycobacteriaceae</taxon>
        <taxon>Mycolicibacterium</taxon>
    </lineage>
</organism>
<reference evidence="2 3" key="1">
    <citation type="submission" date="2022-06" db="EMBL/GenBank/DDBJ databases">
        <title>Mycolicibacterium sp. CAU 1645 isolated from seawater.</title>
        <authorList>
            <person name="Kim W."/>
        </authorList>
    </citation>
    <scope>NUCLEOTIDE SEQUENCE [LARGE SCALE GENOMIC DNA]</scope>
    <source>
        <strain evidence="2 3">CAU 1645</strain>
    </source>
</reference>
<comment type="caution">
    <text evidence="2">The sequence shown here is derived from an EMBL/GenBank/DDBJ whole genome shotgun (WGS) entry which is preliminary data.</text>
</comment>
<evidence type="ECO:0000313" key="2">
    <source>
        <dbReference type="EMBL" id="MCP9274183.1"/>
    </source>
</evidence>
<feature type="compositionally biased region" description="Low complexity" evidence="1">
    <location>
        <begin position="42"/>
        <end position="70"/>
    </location>
</feature>
<protein>
    <submittedName>
        <fullName evidence="2">Uncharacterized protein</fullName>
    </submittedName>
</protein>
<dbReference type="Proteomes" id="UP001651690">
    <property type="component" value="Unassembled WGS sequence"/>
</dbReference>
<name>A0ABT1M4X6_9MYCO</name>
<dbReference type="EMBL" id="JANDBD010000007">
    <property type="protein sequence ID" value="MCP9274183.1"/>
    <property type="molecule type" value="Genomic_DNA"/>
</dbReference>
<accession>A0ABT1M4X6</accession>
<keyword evidence="3" id="KW-1185">Reference proteome</keyword>
<sequence>MPPIRLDVPRRSSPGSASPTHTRDAGMTPASTAPDTARAAITTSGPGAAAQTAPATAATASASRTTAIRPSRSEIIAHTGCISPYSR</sequence>
<evidence type="ECO:0000313" key="3">
    <source>
        <dbReference type="Proteomes" id="UP001651690"/>
    </source>
</evidence>